<feature type="domain" description="Gfd2/YDR514C-like C-terminal" evidence="2">
    <location>
        <begin position="527"/>
        <end position="629"/>
    </location>
</feature>
<dbReference type="SUPFAM" id="SSF53098">
    <property type="entry name" value="Ribonuclease H-like"/>
    <property type="match status" value="1"/>
</dbReference>
<dbReference type="EMBL" id="PDNA01000089">
    <property type="protein sequence ID" value="PGH14831.1"/>
    <property type="molecule type" value="Genomic_DNA"/>
</dbReference>
<proteinExistence type="predicted"/>
<accession>A0A2B7Y1B3</accession>
<dbReference type="PANTHER" id="PTHR28083">
    <property type="entry name" value="GOOD FOR FULL DBP5 ACTIVITY PROTEIN 2"/>
    <property type="match status" value="1"/>
</dbReference>
<comment type="caution">
    <text evidence="3">The sequence shown here is derived from an EMBL/GenBank/DDBJ whole genome shotgun (WGS) entry which is preliminary data.</text>
</comment>
<evidence type="ECO:0000256" key="1">
    <source>
        <dbReference type="SAM" id="MobiDB-lite"/>
    </source>
</evidence>
<protein>
    <recommendedName>
        <fullName evidence="2">Gfd2/YDR514C-like C-terminal domain-containing protein</fullName>
    </recommendedName>
</protein>
<feature type="compositionally biased region" description="Basic residues" evidence="1">
    <location>
        <begin position="93"/>
        <end position="103"/>
    </location>
</feature>
<dbReference type="PANTHER" id="PTHR28083:SF1">
    <property type="entry name" value="GOOD FOR FULL DBP5 ACTIVITY PROTEIN 2"/>
    <property type="match status" value="1"/>
</dbReference>
<gene>
    <name evidence="3" type="ORF">AJ80_05757</name>
</gene>
<evidence type="ECO:0000313" key="4">
    <source>
        <dbReference type="Proteomes" id="UP000224634"/>
    </source>
</evidence>
<keyword evidence="4" id="KW-1185">Reference proteome</keyword>
<feature type="region of interest" description="Disordered" evidence="1">
    <location>
        <begin position="89"/>
        <end position="131"/>
    </location>
</feature>
<dbReference type="InterPro" id="IPR040151">
    <property type="entry name" value="Gfd2/YDR514C-like"/>
</dbReference>
<feature type="compositionally biased region" description="Polar residues" evidence="1">
    <location>
        <begin position="120"/>
        <end position="129"/>
    </location>
</feature>
<dbReference type="GO" id="GO:0005634">
    <property type="term" value="C:nucleus"/>
    <property type="evidence" value="ECO:0007669"/>
    <property type="project" value="TreeGrafter"/>
</dbReference>
<dbReference type="AlphaFoldDB" id="A0A2B7Y1B3"/>
<dbReference type="InterPro" id="IPR036397">
    <property type="entry name" value="RNaseH_sf"/>
</dbReference>
<dbReference type="Pfam" id="PF21762">
    <property type="entry name" value="DEDDh_C"/>
    <property type="match status" value="2"/>
</dbReference>
<feature type="region of interest" description="Disordered" evidence="1">
    <location>
        <begin position="329"/>
        <end position="349"/>
    </location>
</feature>
<reference evidence="3 4" key="1">
    <citation type="submission" date="2017-10" db="EMBL/GenBank/DDBJ databases">
        <title>Comparative genomics in systemic dimorphic fungi from Ajellomycetaceae.</title>
        <authorList>
            <person name="Munoz J.F."/>
            <person name="Mcewen J.G."/>
            <person name="Clay O.K."/>
            <person name="Cuomo C.A."/>
        </authorList>
    </citation>
    <scope>NUCLEOTIDE SEQUENCE [LARGE SCALE GENOMIC DNA]</scope>
    <source>
        <strain evidence="3 4">UAMH7299</strain>
    </source>
</reference>
<dbReference type="STRING" id="1447883.A0A2B7Y1B3"/>
<dbReference type="OrthoDB" id="5953249at2759"/>
<evidence type="ECO:0000259" key="2">
    <source>
        <dbReference type="Pfam" id="PF21762"/>
    </source>
</evidence>
<dbReference type="Gene3D" id="3.30.420.10">
    <property type="entry name" value="Ribonuclease H-like superfamily/Ribonuclease H"/>
    <property type="match status" value="1"/>
</dbReference>
<feature type="domain" description="Gfd2/YDR514C-like C-terminal" evidence="2">
    <location>
        <begin position="383"/>
        <end position="480"/>
    </location>
</feature>
<feature type="region of interest" description="Disordered" evidence="1">
    <location>
        <begin position="485"/>
        <end position="505"/>
    </location>
</feature>
<dbReference type="GO" id="GO:0003676">
    <property type="term" value="F:nucleic acid binding"/>
    <property type="evidence" value="ECO:0007669"/>
    <property type="project" value="InterPro"/>
</dbReference>
<dbReference type="Proteomes" id="UP000224634">
    <property type="component" value="Unassembled WGS sequence"/>
</dbReference>
<sequence>MDRLQRLNLLFEGDDSHLLGVDVGLQSPAESSTLHETTPDLPTSNKLAESGCTKDGALDSASYVATQCSDSEEGFDEYMLSFSRAARQATMKSPKKQRSKGTRTCHDSAGPGITTTTTTQQSDLAQTAESPHDGDGAAYFCPILAVSRFPYKYIGGGDADRIAKTFFDAGKFWNRSWEIYYIHPPPSVSPKPLLLVPREQVQELIDEINKAFSCQLSIPSDKRFGFLISFVQDGMPQPQFLGISSSREDKDAMERRIPRLTDEQREKISGLCADNDRSFEAFRAKIEAAVAATRHKAKASKEKKHRDHIQKLQDWCRSLKRTQCYLGLRPRRPHNLQPPQKQEGMSWEEQQQAEDEYKLACGISFLPFDVNQPTPFPFANTPIFISVDVEANERCKDQITEIGVSTLDTLDLVGVAPGEGGRNWVGKIRSRHFRVSERAHIVNKEYVAGCPDKFEFGKSEFVSLRKAAQMVDSCFQPPYSGHITLPEEDEDKENGGVPIGGKGTPTNVTAKLSNLSINNAVANLIPEYKIHQRNIILVGHDVSCDISFLRNLGCKTFKPTAKPNSSNKTYAHPKTHVLESLDTTILFRVLKRKTDPSSLGKVLLDLGLTGWNLHNAGNDARYTMEALISVAIESRVLLDGPDPTLDADGNPFSTTNGPLMSGLRNAPLSKEDEEIRAANAYDSAWKAETERRVAAAVEDSESRVRDECANWDIALGWNGDGDGALNYDVDGGVAMGILR</sequence>
<name>A0A2B7Y1B3_POLH7</name>
<dbReference type="InterPro" id="IPR048519">
    <property type="entry name" value="Gfd2/YDR514C-like_C"/>
</dbReference>
<evidence type="ECO:0000313" key="3">
    <source>
        <dbReference type="EMBL" id="PGH14831.1"/>
    </source>
</evidence>
<dbReference type="InterPro" id="IPR012337">
    <property type="entry name" value="RNaseH-like_sf"/>
</dbReference>
<organism evidence="3 4">
    <name type="scientific">Polytolypa hystricis (strain UAMH7299)</name>
    <dbReference type="NCBI Taxonomy" id="1447883"/>
    <lineage>
        <taxon>Eukaryota</taxon>
        <taxon>Fungi</taxon>
        <taxon>Dikarya</taxon>
        <taxon>Ascomycota</taxon>
        <taxon>Pezizomycotina</taxon>
        <taxon>Eurotiomycetes</taxon>
        <taxon>Eurotiomycetidae</taxon>
        <taxon>Onygenales</taxon>
        <taxon>Onygenales incertae sedis</taxon>
        <taxon>Polytolypa</taxon>
    </lineage>
</organism>